<dbReference type="RefSeq" id="WP_126161559.1">
    <property type="nucleotide sequence ID" value="NZ_RQPJ01000002.1"/>
</dbReference>
<organism evidence="3 4">
    <name type="scientific">Arenibacter aquaticus</name>
    <dbReference type="NCBI Taxonomy" id="2489054"/>
    <lineage>
        <taxon>Bacteria</taxon>
        <taxon>Pseudomonadati</taxon>
        <taxon>Bacteroidota</taxon>
        <taxon>Flavobacteriia</taxon>
        <taxon>Flavobacteriales</taxon>
        <taxon>Flavobacteriaceae</taxon>
        <taxon>Arenibacter</taxon>
    </lineage>
</organism>
<protein>
    <submittedName>
        <fullName evidence="3">SMP-30/gluconolactonase/LRE family protein</fullName>
    </submittedName>
</protein>
<dbReference type="Pfam" id="PF08450">
    <property type="entry name" value="SGL"/>
    <property type="match status" value="1"/>
</dbReference>
<dbReference type="InterPro" id="IPR051262">
    <property type="entry name" value="SMP-30/CGR1_Lactonase"/>
</dbReference>
<feature type="domain" description="SMP-30/Gluconolactonase/LRE-like region" evidence="2">
    <location>
        <begin position="63"/>
        <end position="331"/>
    </location>
</feature>
<evidence type="ECO:0000259" key="2">
    <source>
        <dbReference type="Pfam" id="PF08450"/>
    </source>
</evidence>
<evidence type="ECO:0000313" key="3">
    <source>
        <dbReference type="EMBL" id="RTE54827.1"/>
    </source>
</evidence>
<dbReference type="GO" id="GO:0016787">
    <property type="term" value="F:hydrolase activity"/>
    <property type="evidence" value="ECO:0007669"/>
    <property type="project" value="UniProtKB-KW"/>
</dbReference>
<reference evidence="3 4" key="1">
    <citation type="submission" date="2018-11" db="EMBL/GenBank/DDBJ databases">
        <title>Arenibacter aquaticus sp.nov., a marine bacterium isolated from surface seawater in the South China Sea.</title>
        <authorList>
            <person name="Guo J."/>
            <person name="Sun J."/>
        </authorList>
    </citation>
    <scope>NUCLEOTIDE SEQUENCE [LARGE SCALE GENOMIC DNA]</scope>
    <source>
        <strain evidence="3 4">GUO666</strain>
    </source>
</reference>
<dbReference type="EMBL" id="RQPJ01000002">
    <property type="protein sequence ID" value="RTE54827.1"/>
    <property type="molecule type" value="Genomic_DNA"/>
</dbReference>
<keyword evidence="1" id="KW-0378">Hydrolase</keyword>
<dbReference type="Proteomes" id="UP000267585">
    <property type="component" value="Unassembled WGS sequence"/>
</dbReference>
<dbReference type="PROSITE" id="PS51257">
    <property type="entry name" value="PROKAR_LIPOPROTEIN"/>
    <property type="match status" value="1"/>
</dbReference>
<dbReference type="AlphaFoldDB" id="A0A3S0B0J1"/>
<accession>A0A3S0B0J1</accession>
<sequence>MKNIIYAFIGTALLLGACKDSDKKTVNKVDLVTNFSIEILDDTAQKIIDPNSEIEVLASGFEWTEGPLWIRQGQYLLFSDIPRNKIYKLDRHNDTTTYLYPSGFSGKDFKGDEPGSNGLLLNKQGELILMQHGNRQIAKMNAPLDAPTPDFKALVSSYKGKRFNSPNDGVLDKDGNLYFTDPPYGLPGKMNDPNKELSFQGIYCLLTSGELLVLDSLSRPNGIGLSPDESKLYVANSDPVQAAWYQYTILEPGKLTQKERFLDVTQLIGKKGQQGLPDGLKVNQQGIIFASGPGGIWIIDPSGKPLARIHTGQATANCAFNNDETKLYMTADNYILSVNLK</sequence>
<name>A0A3S0B0J1_9FLAO</name>
<dbReference type="InterPro" id="IPR013658">
    <property type="entry name" value="SGL"/>
</dbReference>
<dbReference type="PANTHER" id="PTHR47572">
    <property type="entry name" value="LIPOPROTEIN-RELATED"/>
    <property type="match status" value="1"/>
</dbReference>
<dbReference type="SUPFAM" id="SSF63829">
    <property type="entry name" value="Calcium-dependent phosphotriesterase"/>
    <property type="match status" value="1"/>
</dbReference>
<dbReference type="Gene3D" id="2.120.10.30">
    <property type="entry name" value="TolB, C-terminal domain"/>
    <property type="match status" value="1"/>
</dbReference>
<dbReference type="InterPro" id="IPR011042">
    <property type="entry name" value="6-blade_b-propeller_TolB-like"/>
</dbReference>
<gene>
    <name evidence="3" type="ORF">EHW67_06595</name>
</gene>
<dbReference type="OrthoDB" id="241638at2"/>
<evidence type="ECO:0000313" key="4">
    <source>
        <dbReference type="Proteomes" id="UP000267585"/>
    </source>
</evidence>
<proteinExistence type="predicted"/>
<keyword evidence="4" id="KW-1185">Reference proteome</keyword>
<evidence type="ECO:0000256" key="1">
    <source>
        <dbReference type="ARBA" id="ARBA00022801"/>
    </source>
</evidence>
<dbReference type="PANTHER" id="PTHR47572:SF4">
    <property type="entry name" value="LACTONASE DRP35"/>
    <property type="match status" value="1"/>
</dbReference>
<comment type="caution">
    <text evidence="3">The sequence shown here is derived from an EMBL/GenBank/DDBJ whole genome shotgun (WGS) entry which is preliminary data.</text>
</comment>